<evidence type="ECO:0000313" key="4">
    <source>
        <dbReference type="Proteomes" id="UP000504608"/>
    </source>
</evidence>
<evidence type="ECO:0000259" key="3">
    <source>
        <dbReference type="Pfam" id="PF03763"/>
    </source>
</evidence>
<keyword evidence="4" id="KW-1185">Reference proteome</keyword>
<dbReference type="PANTHER" id="PTHR31471">
    <property type="entry name" value="OS02G0116800 PROTEIN"/>
    <property type="match status" value="1"/>
</dbReference>
<organism evidence="4 5">
    <name type="scientific">Cucurbita maxima</name>
    <name type="common">Pumpkin</name>
    <name type="synonym">Winter squash</name>
    <dbReference type="NCBI Taxonomy" id="3661"/>
    <lineage>
        <taxon>Eukaryota</taxon>
        <taxon>Viridiplantae</taxon>
        <taxon>Streptophyta</taxon>
        <taxon>Embryophyta</taxon>
        <taxon>Tracheophyta</taxon>
        <taxon>Spermatophyta</taxon>
        <taxon>Magnoliopsida</taxon>
        <taxon>eudicotyledons</taxon>
        <taxon>Gunneridae</taxon>
        <taxon>Pentapetalae</taxon>
        <taxon>rosids</taxon>
        <taxon>fabids</taxon>
        <taxon>Cucurbitales</taxon>
        <taxon>Cucurbitaceae</taxon>
        <taxon>Cucurbiteae</taxon>
        <taxon>Cucurbita</taxon>
    </lineage>
</organism>
<dbReference type="OrthoDB" id="1879425at2759"/>
<feature type="domain" description="Remorin C-terminal" evidence="3">
    <location>
        <begin position="265"/>
        <end position="371"/>
    </location>
</feature>
<proteinExistence type="inferred from homology"/>
<sequence>MDHWVTTDQDIDRQQRGTRTQTYLFPLKSQSFREKTTAGWLGRQFLQQMSRGNEFSDDEIERVTAVAAAAYAIHSFQNSEIARRKKNADYPGTSSFPKFTHLKEDNRPPTPRPAPEPAKLSRPLIDKDLLQDPEESPGRNVSVTHEQPKQKPTEKTTDPGSYPYFKETAFSGNKPDISGSRRTEPEKPEKPSNISGGRRAEPEKPAGISGSQRTEPEKPADISGRRRTEPEKPEKPAVVPRPPTPFTRPTDPQKPHPTQTIPYDSRETKADQWEKTEMAKINERFHKVIETVSYWERKKRDKAMRKYDESQAAGVKRSKREKGRKKFEEDMDFIKQIAEEARAKADRKRRNDILKANQKADIIRQTGDLPVSCSCC</sequence>
<dbReference type="RefSeq" id="XP_022968312.1">
    <property type="nucleotide sequence ID" value="XM_023112544.1"/>
</dbReference>
<evidence type="ECO:0000256" key="1">
    <source>
        <dbReference type="ARBA" id="ARBA00005711"/>
    </source>
</evidence>
<reference evidence="5" key="1">
    <citation type="submission" date="2025-08" db="UniProtKB">
        <authorList>
            <consortium name="RefSeq"/>
        </authorList>
    </citation>
    <scope>IDENTIFICATION</scope>
    <source>
        <tissue evidence="5">Young leaves</tissue>
    </source>
</reference>
<feature type="region of interest" description="Disordered" evidence="2">
    <location>
        <begin position="300"/>
        <end position="327"/>
    </location>
</feature>
<feature type="compositionally biased region" description="Basic and acidic residues" evidence="2">
    <location>
        <begin position="179"/>
        <end position="190"/>
    </location>
</feature>
<name>A0A6J1HT98_CUCMA</name>
<comment type="similarity">
    <text evidence="1">Belongs to the remorin family.</text>
</comment>
<dbReference type="AlphaFoldDB" id="A0A6J1HT98"/>
<dbReference type="PANTHER" id="PTHR31471:SF51">
    <property type="entry name" value="REMORIN FAMILY PROTEIN"/>
    <property type="match status" value="1"/>
</dbReference>
<feature type="region of interest" description="Disordered" evidence="2">
    <location>
        <begin position="83"/>
        <end position="271"/>
    </location>
</feature>
<evidence type="ECO:0000313" key="5">
    <source>
        <dbReference type="RefSeq" id="XP_022968312.1"/>
    </source>
</evidence>
<dbReference type="GeneID" id="111467581"/>
<dbReference type="Pfam" id="PF03763">
    <property type="entry name" value="Remorin_C"/>
    <property type="match status" value="1"/>
</dbReference>
<dbReference type="InterPro" id="IPR005516">
    <property type="entry name" value="Remorin_C"/>
</dbReference>
<evidence type="ECO:0000256" key="2">
    <source>
        <dbReference type="SAM" id="MobiDB-lite"/>
    </source>
</evidence>
<feature type="compositionally biased region" description="Basic and acidic residues" evidence="2">
    <location>
        <begin position="214"/>
        <end position="235"/>
    </location>
</feature>
<feature type="compositionally biased region" description="Basic residues" evidence="2">
    <location>
        <begin position="316"/>
        <end position="325"/>
    </location>
</feature>
<dbReference type="Proteomes" id="UP000504608">
    <property type="component" value="Unplaced"/>
</dbReference>
<gene>
    <name evidence="5" type="primary">LOC111467581</name>
</gene>
<feature type="compositionally biased region" description="Basic and acidic residues" evidence="2">
    <location>
        <begin position="146"/>
        <end position="157"/>
    </location>
</feature>
<protein>
    <submittedName>
        <fullName evidence="5">Neurofilament medium polypeptide-like isoform X1</fullName>
    </submittedName>
</protein>
<accession>A0A6J1HT98</accession>
<dbReference type="KEGG" id="cmax:111467581"/>